<organism evidence="1 2">
    <name type="scientific">Gemmata obscuriglobus</name>
    <dbReference type="NCBI Taxonomy" id="114"/>
    <lineage>
        <taxon>Bacteria</taxon>
        <taxon>Pseudomonadati</taxon>
        <taxon>Planctomycetota</taxon>
        <taxon>Planctomycetia</taxon>
        <taxon>Gemmatales</taxon>
        <taxon>Gemmataceae</taxon>
        <taxon>Gemmata</taxon>
    </lineage>
</organism>
<accession>A0A2Z3GXL2</accession>
<evidence type="ECO:0000313" key="2">
    <source>
        <dbReference type="Proteomes" id="UP000245802"/>
    </source>
</evidence>
<dbReference type="KEGG" id="gog:C1280_14750"/>
<name>A0A2Z3GXL2_9BACT</name>
<reference evidence="1 2" key="1">
    <citation type="submission" date="2018-01" db="EMBL/GenBank/DDBJ databases">
        <title>G. obscuriglobus.</title>
        <authorList>
            <person name="Franke J."/>
            <person name="Blomberg W."/>
            <person name="Selmecki A."/>
        </authorList>
    </citation>
    <scope>NUCLEOTIDE SEQUENCE [LARGE SCALE GENOMIC DNA]</scope>
    <source>
        <strain evidence="1 2">DSM 5831</strain>
    </source>
</reference>
<sequence>MATNSWLGDYPARARAVRLTVGGTVGAGDTVGYTIGGVRVAAVAAPGDDKPALAQKLYNALSATADPRFREVSWAYADGDAFVSGAAATAGVPFAGTASGTGTTTLTETELVASTGPSHADEPRNWSLGVLPGATHDVVVDVPVPLLYGWENVAAAAFASLRIKAAFESQLGLPRRNEAGYIEYRQRFWVIATAVPVEIGEGDGQGPTRCNIQVTNALSAVVHKTGQRPGATAPPVNFVGASSGTLAVAAGDVGLASDDDTTGCTVTTLAVDGAAALTVGKGATVTTANQTGGTLIGFGTVVTHNFAGGDATLYKAPTTVTADGGAGTLDCRFTGTAATVTFRGQGEGQASPTCVCDNDPRPRTFASASFTGGAALRDPDKSVTFTNPATFDRTSLKASDLGSRFSLQRT</sequence>
<dbReference type="OrthoDB" id="245702at2"/>
<dbReference type="EMBL" id="CP025958">
    <property type="protein sequence ID" value="AWM38128.1"/>
    <property type="molecule type" value="Genomic_DNA"/>
</dbReference>
<evidence type="ECO:0000313" key="1">
    <source>
        <dbReference type="EMBL" id="AWM38128.1"/>
    </source>
</evidence>
<dbReference type="Proteomes" id="UP000245802">
    <property type="component" value="Chromosome"/>
</dbReference>
<proteinExistence type="predicted"/>
<protein>
    <submittedName>
        <fullName evidence="1">Uncharacterized protein</fullName>
    </submittedName>
</protein>
<gene>
    <name evidence="1" type="ORF">C1280_14750</name>
</gene>
<dbReference type="AlphaFoldDB" id="A0A2Z3GXL2"/>
<dbReference type="RefSeq" id="WP_010045021.1">
    <property type="nucleotide sequence ID" value="NZ_CP025958.1"/>
</dbReference>
<keyword evidence="2" id="KW-1185">Reference proteome</keyword>